<keyword evidence="3" id="KW-1185">Reference proteome</keyword>
<evidence type="ECO:0000313" key="3">
    <source>
        <dbReference type="Proteomes" id="UP000637239"/>
    </source>
</evidence>
<organism evidence="2 3">
    <name type="scientific">Aspergillus chevalieri</name>
    <name type="common">Eurotium chevalieri</name>
    <dbReference type="NCBI Taxonomy" id="182096"/>
    <lineage>
        <taxon>Eukaryota</taxon>
        <taxon>Fungi</taxon>
        <taxon>Dikarya</taxon>
        <taxon>Ascomycota</taxon>
        <taxon>Pezizomycotina</taxon>
        <taxon>Eurotiomycetes</taxon>
        <taxon>Eurotiomycetidae</taxon>
        <taxon>Eurotiales</taxon>
        <taxon>Aspergillaceae</taxon>
        <taxon>Aspergillus</taxon>
        <taxon>Aspergillus subgen. Aspergillus</taxon>
    </lineage>
</organism>
<protein>
    <recommendedName>
        <fullName evidence="1">GXWXG domain-containing protein</fullName>
    </recommendedName>
</protein>
<reference evidence="2" key="1">
    <citation type="submission" date="2021-01" db="EMBL/GenBank/DDBJ databases">
        <authorList>
            <consortium name="Aspergillus chevalieri M1 genome sequencing consortium"/>
            <person name="Kazuki M."/>
            <person name="Futagami T."/>
        </authorList>
    </citation>
    <scope>NUCLEOTIDE SEQUENCE</scope>
    <source>
        <strain evidence="2">M1</strain>
    </source>
</reference>
<accession>A0A7R7VV39</accession>
<dbReference type="RefSeq" id="XP_043139884.1">
    <property type="nucleotide sequence ID" value="XM_043282512.1"/>
</dbReference>
<sequence length="113" mass="12535">MTSAQEQYTQLIQTPGRVDPSTLSAIFDQLDPIKPEQLLGDWNGGFFDTGHPVANTLKEINWVGKSFTSIDHVDPVVVEENGCRVSWGKWGFASVSLPEQSVHHTMPRQAIKS</sequence>
<reference evidence="2" key="2">
    <citation type="submission" date="2021-02" db="EMBL/GenBank/DDBJ databases">
        <title>Aspergillus chevalieri M1 genome sequence.</title>
        <authorList>
            <person name="Kadooka C."/>
            <person name="Mori K."/>
            <person name="Futagami T."/>
        </authorList>
    </citation>
    <scope>NUCLEOTIDE SEQUENCE</scope>
    <source>
        <strain evidence="2">M1</strain>
    </source>
</reference>
<dbReference type="GeneID" id="66985720"/>
<feature type="domain" description="GXWXG" evidence="1">
    <location>
        <begin position="25"/>
        <end position="80"/>
    </location>
</feature>
<proteinExistence type="predicted"/>
<dbReference type="Proteomes" id="UP000637239">
    <property type="component" value="Chromosome 7"/>
</dbReference>
<dbReference type="AlphaFoldDB" id="A0A7R7VV39"/>
<dbReference type="EMBL" id="AP024422">
    <property type="protein sequence ID" value="BCR91362.1"/>
    <property type="molecule type" value="Genomic_DNA"/>
</dbReference>
<gene>
    <name evidence="2" type="ORF">ACHE_70205S</name>
</gene>
<name>A0A7R7VV39_ASPCH</name>
<dbReference type="Pfam" id="PF14231">
    <property type="entry name" value="GXWXG"/>
    <property type="match status" value="1"/>
</dbReference>
<dbReference type="KEGG" id="ache:ACHE_70205S"/>
<evidence type="ECO:0000313" key="2">
    <source>
        <dbReference type="EMBL" id="BCR91362.1"/>
    </source>
</evidence>
<evidence type="ECO:0000259" key="1">
    <source>
        <dbReference type="Pfam" id="PF14231"/>
    </source>
</evidence>
<dbReference type="Gene3D" id="2.40.128.580">
    <property type="entry name" value="GXWXG domain"/>
    <property type="match status" value="1"/>
</dbReference>
<dbReference type="InterPro" id="IPR025951">
    <property type="entry name" value="GXWXG_dom"/>
</dbReference>